<proteinExistence type="predicted"/>
<gene>
    <name evidence="1" type="ORF">HZZ10_09650</name>
</gene>
<reference evidence="1 2" key="1">
    <citation type="submission" date="2020-07" db="EMBL/GenBank/DDBJ databases">
        <title>MOT database genomes.</title>
        <authorList>
            <person name="Joseph S."/>
            <person name="Aduse-Opoku J."/>
            <person name="Hashim A."/>
            <person name="Wade W."/>
            <person name="Curtis M."/>
        </authorList>
    </citation>
    <scope>NUCLEOTIDE SEQUENCE [LARGE SCALE GENOMIC DNA]</scope>
    <source>
        <strain evidence="1 2">DSM 100099</strain>
    </source>
</reference>
<comment type="caution">
    <text evidence="1">The sequence shown here is derived from an EMBL/GenBank/DDBJ whole genome shotgun (WGS) entry which is preliminary data.</text>
</comment>
<dbReference type="PANTHER" id="PTHR36439">
    <property type="entry name" value="BLL4334 PROTEIN"/>
    <property type="match status" value="1"/>
</dbReference>
<organism evidence="1 2">
    <name type="scientific">Sanguibacter inulinus</name>
    <dbReference type="NCBI Taxonomy" id="60922"/>
    <lineage>
        <taxon>Bacteria</taxon>
        <taxon>Bacillati</taxon>
        <taxon>Actinomycetota</taxon>
        <taxon>Actinomycetes</taxon>
        <taxon>Micrococcales</taxon>
        <taxon>Sanguibacteraceae</taxon>
        <taxon>Sanguibacter</taxon>
    </lineage>
</organism>
<evidence type="ECO:0000313" key="1">
    <source>
        <dbReference type="EMBL" id="NYS93783.1"/>
    </source>
</evidence>
<evidence type="ECO:0000313" key="2">
    <source>
        <dbReference type="Proteomes" id="UP000561011"/>
    </source>
</evidence>
<protein>
    <submittedName>
        <fullName evidence="1">DUF1697 domain-containing protein</fullName>
    </submittedName>
</protein>
<dbReference type="SUPFAM" id="SSF160379">
    <property type="entry name" value="SP0830-like"/>
    <property type="match status" value="1"/>
</dbReference>
<keyword evidence="2" id="KW-1185">Reference proteome</keyword>
<dbReference type="EMBL" id="JACBYE010000020">
    <property type="protein sequence ID" value="NYS93783.1"/>
    <property type="molecule type" value="Genomic_DNA"/>
</dbReference>
<dbReference type="PIRSF" id="PIRSF008502">
    <property type="entry name" value="UCP008502"/>
    <property type="match status" value="1"/>
</dbReference>
<dbReference type="RefSeq" id="WP_179913341.1">
    <property type="nucleotide sequence ID" value="NZ_JACBYE010000020.1"/>
</dbReference>
<accession>A0A853EWS4</accession>
<dbReference type="InterPro" id="IPR012545">
    <property type="entry name" value="DUF1697"/>
</dbReference>
<name>A0A853EWS4_9MICO</name>
<dbReference type="Gene3D" id="3.30.70.1280">
    <property type="entry name" value="SP0830-like domains"/>
    <property type="match status" value="1"/>
</dbReference>
<dbReference type="Proteomes" id="UP000561011">
    <property type="component" value="Unassembled WGS sequence"/>
</dbReference>
<dbReference type="AlphaFoldDB" id="A0A853EWS4"/>
<dbReference type="PANTHER" id="PTHR36439:SF1">
    <property type="entry name" value="DUF1697 DOMAIN-CONTAINING PROTEIN"/>
    <property type="match status" value="1"/>
</dbReference>
<dbReference type="Pfam" id="PF08002">
    <property type="entry name" value="DUF1697"/>
    <property type="match status" value="1"/>
</dbReference>
<sequence>MTLTTAVVLLRGVNVGGHRKVPSADLRAVGETAGWTRATTILASGNLVVSAPTPGSPAATCTTEAEVGALVHAGLLDRLGLDVDIVVVSPETLDAVVENNPFPAEAESAPSKLLVTFYATRPTAEAVAGLDLTPHPEQMAWHEGTSYTVYPEGAGTTRLTPALLRRTLGVDGTARNWTTVLRLRDLAAAG</sequence>